<protein>
    <submittedName>
        <fullName evidence="2">Uncharacterized protein</fullName>
    </submittedName>
</protein>
<evidence type="ECO:0000313" key="3">
    <source>
        <dbReference type="Proteomes" id="UP000076580"/>
    </source>
</evidence>
<feature type="compositionally biased region" description="Polar residues" evidence="1">
    <location>
        <begin position="29"/>
        <end position="40"/>
    </location>
</feature>
<dbReference type="RefSeq" id="XP_040656156.1">
    <property type="nucleotide sequence ID" value="XM_040801123.1"/>
</dbReference>
<dbReference type="GeneID" id="63716453"/>
<reference evidence="2 3" key="1">
    <citation type="journal article" date="2016" name="Sci. Rep.">
        <title>Insights into Adaptations to a Near-Obligate Nematode Endoparasitic Lifestyle from the Finished Genome of Drechmeria coniospora.</title>
        <authorList>
            <person name="Zhang L."/>
            <person name="Zhou Z."/>
            <person name="Guo Q."/>
            <person name="Fokkens L."/>
            <person name="Miskei M."/>
            <person name="Pocsi I."/>
            <person name="Zhang W."/>
            <person name="Chen M."/>
            <person name="Wang L."/>
            <person name="Sun Y."/>
            <person name="Donzelli B.G."/>
            <person name="Gibson D.M."/>
            <person name="Nelson D.R."/>
            <person name="Luo J.G."/>
            <person name="Rep M."/>
            <person name="Liu H."/>
            <person name="Yang S."/>
            <person name="Wang J."/>
            <person name="Krasnoff S.B."/>
            <person name="Xu Y."/>
            <person name="Molnar I."/>
            <person name="Lin M."/>
        </authorList>
    </citation>
    <scope>NUCLEOTIDE SEQUENCE [LARGE SCALE GENOMIC DNA]</scope>
    <source>
        <strain evidence="2 3">ARSEF 6962</strain>
    </source>
</reference>
<keyword evidence="3" id="KW-1185">Reference proteome</keyword>
<feature type="compositionally biased region" description="Basic and acidic residues" evidence="1">
    <location>
        <begin position="1"/>
        <end position="12"/>
    </location>
</feature>
<feature type="region of interest" description="Disordered" evidence="1">
    <location>
        <begin position="1"/>
        <end position="57"/>
    </location>
</feature>
<dbReference type="Proteomes" id="UP000076580">
    <property type="component" value="Chromosome 02"/>
</dbReference>
<proteinExistence type="predicted"/>
<accession>A0A151GI92</accession>
<organism evidence="2 3">
    <name type="scientific">Drechmeria coniospora</name>
    <name type="common">Nematophagous fungus</name>
    <name type="synonym">Meria coniospora</name>
    <dbReference type="NCBI Taxonomy" id="98403"/>
    <lineage>
        <taxon>Eukaryota</taxon>
        <taxon>Fungi</taxon>
        <taxon>Dikarya</taxon>
        <taxon>Ascomycota</taxon>
        <taxon>Pezizomycotina</taxon>
        <taxon>Sordariomycetes</taxon>
        <taxon>Hypocreomycetidae</taxon>
        <taxon>Hypocreales</taxon>
        <taxon>Ophiocordycipitaceae</taxon>
        <taxon>Drechmeria</taxon>
    </lineage>
</organism>
<dbReference type="EMBL" id="LAYC01000002">
    <property type="protein sequence ID" value="KYK56804.1"/>
    <property type="molecule type" value="Genomic_DNA"/>
</dbReference>
<dbReference type="AlphaFoldDB" id="A0A151GI92"/>
<evidence type="ECO:0000256" key="1">
    <source>
        <dbReference type="SAM" id="MobiDB-lite"/>
    </source>
</evidence>
<sequence length="374" mass="40409">MDDTSRAGRRQNEAPAHQTSLPRYPLQVPPTQGRSMTQTGPERYRPAPLSTSPATPRSIGVAGTYSPYYQEAQASFTPSNMAYGQQDYGSDGRAQGQSFGNYNAGLMMYNVAHTNTQAAVYDTQQFSQRQQAAMQMMTPDAASTYFSAEAGTAATAGLQHPSQNSAGAPSDAFQQQTSMVYGGSMAGVNTMQQQQQQPAGVSDGQAYLDSALEEKWADYQRQLGSVLEDVKTGSLENAAETLLSLSNWLLTQVADLGLSQDDASLHDERIKLWDDFNHAWLALGLQQKTAMESGQQAGRSQGLMSEETVKKMGDELVRLCDGIERQGLVDYQYGVWEEQIESRAQPVLEECLDLFDSAGEADSAADTGDAAGSG</sequence>
<dbReference type="InParanoid" id="A0A151GI92"/>
<name>A0A151GI92_DRECN</name>
<evidence type="ECO:0000313" key="2">
    <source>
        <dbReference type="EMBL" id="KYK56804.1"/>
    </source>
</evidence>
<gene>
    <name evidence="2" type="ORF">DCS_03810</name>
</gene>
<comment type="caution">
    <text evidence="2">The sequence shown here is derived from an EMBL/GenBank/DDBJ whole genome shotgun (WGS) entry which is preliminary data.</text>
</comment>